<dbReference type="SUPFAM" id="SSF51735">
    <property type="entry name" value="NAD(P)-binding Rossmann-fold domains"/>
    <property type="match status" value="1"/>
</dbReference>
<keyword evidence="5" id="KW-1185">Reference proteome</keyword>
<gene>
    <name evidence="4" type="ORF">CPLU01_08053</name>
</gene>
<dbReference type="PANTHER" id="PTHR43355">
    <property type="entry name" value="FLAVIN REDUCTASE (NADPH)"/>
    <property type="match status" value="1"/>
</dbReference>
<dbReference type="AlphaFoldDB" id="A0A8H6KD58"/>
<keyword evidence="2" id="KW-0812">Transmembrane</keyword>
<feature type="domain" description="NAD(P)-binding" evidence="3">
    <location>
        <begin position="12"/>
        <end position="215"/>
    </location>
</feature>
<dbReference type="Gene3D" id="3.40.50.720">
    <property type="entry name" value="NAD(P)-binding Rossmann-like Domain"/>
    <property type="match status" value="1"/>
</dbReference>
<proteinExistence type="inferred from homology"/>
<keyword evidence="2" id="KW-1133">Transmembrane helix</keyword>
<comment type="similarity">
    <text evidence="1">Belongs to the avfA family.</text>
</comment>
<evidence type="ECO:0000256" key="1">
    <source>
        <dbReference type="ARBA" id="ARBA00038376"/>
    </source>
</evidence>
<dbReference type="InterPro" id="IPR016040">
    <property type="entry name" value="NAD(P)-bd_dom"/>
</dbReference>
<dbReference type="InterPro" id="IPR051606">
    <property type="entry name" value="Polyketide_Oxido-like"/>
</dbReference>
<dbReference type="Proteomes" id="UP000654918">
    <property type="component" value="Unassembled WGS sequence"/>
</dbReference>
<protein>
    <submittedName>
        <fullName evidence="4">Sterigmatocystin biosynthesis-like protein</fullName>
    </submittedName>
</protein>
<evidence type="ECO:0000313" key="5">
    <source>
        <dbReference type="Proteomes" id="UP000654918"/>
    </source>
</evidence>
<name>A0A8H6KD58_9PEZI</name>
<organism evidence="4 5">
    <name type="scientific">Colletotrichum plurivorum</name>
    <dbReference type="NCBI Taxonomy" id="2175906"/>
    <lineage>
        <taxon>Eukaryota</taxon>
        <taxon>Fungi</taxon>
        <taxon>Dikarya</taxon>
        <taxon>Ascomycota</taxon>
        <taxon>Pezizomycotina</taxon>
        <taxon>Sordariomycetes</taxon>
        <taxon>Hypocreomycetidae</taxon>
        <taxon>Glomerellales</taxon>
        <taxon>Glomerellaceae</taxon>
        <taxon>Colletotrichum</taxon>
        <taxon>Colletotrichum orchidearum species complex</taxon>
    </lineage>
</organism>
<dbReference type="PANTHER" id="PTHR43355:SF2">
    <property type="entry name" value="FLAVIN REDUCTASE (NADPH)"/>
    <property type="match status" value="1"/>
</dbReference>
<comment type="caution">
    <text evidence="4">The sequence shown here is derived from an EMBL/GenBank/DDBJ whole genome shotgun (WGS) entry which is preliminary data.</text>
</comment>
<accession>A0A8H6KD58</accession>
<dbReference type="InterPro" id="IPR036291">
    <property type="entry name" value="NAD(P)-bd_dom_sf"/>
</dbReference>
<reference evidence="4" key="1">
    <citation type="journal article" date="2020" name="Phytopathology">
        <title>Genome Sequence Resources of Colletotrichum truncatum, C. plurivorum, C. musicola, and C. sojae: Four Species Pathogenic to Soybean (Glycine max).</title>
        <authorList>
            <person name="Rogerio F."/>
            <person name="Boufleur T.R."/>
            <person name="Ciampi-Guillardi M."/>
            <person name="Sukno S.A."/>
            <person name="Thon M.R."/>
            <person name="Massola Junior N.S."/>
            <person name="Baroncelli R."/>
        </authorList>
    </citation>
    <scope>NUCLEOTIDE SEQUENCE</scope>
    <source>
        <strain evidence="4">LFN00145</strain>
    </source>
</reference>
<evidence type="ECO:0000256" key="2">
    <source>
        <dbReference type="SAM" id="Phobius"/>
    </source>
</evidence>
<dbReference type="Pfam" id="PF13460">
    <property type="entry name" value="NAD_binding_10"/>
    <property type="match status" value="1"/>
</dbReference>
<evidence type="ECO:0000313" key="4">
    <source>
        <dbReference type="EMBL" id="KAF6829289.1"/>
    </source>
</evidence>
<sequence length="276" mass="30829">MSETTRTVAMFGATGHTGRETLKNILAKKQSQTLRIRLYVRSPQKLLALFPDLKSRSNVEVVEGQVTDLERVRSFLSGADTIIATLGENDNRPDVNVLTGFSRTVVAALKQLRNEDEDWKAPWVIQLSSSTWNEKVEAKQPALLSWLIKHAFYYPYADLVRAHNTFQRGEEDGALRLLLVQPGLLVEEEASGHVISVDDIGMAVSYADLGAGFADVVMEERYRDIKALGVTSKQALQPDGRFMRYGTTALYRMTFGLLATFIPGFWRINNALGVFS</sequence>
<keyword evidence="2" id="KW-0472">Membrane</keyword>
<dbReference type="GO" id="GO:0016646">
    <property type="term" value="F:oxidoreductase activity, acting on the CH-NH group of donors, NAD or NADP as acceptor"/>
    <property type="evidence" value="ECO:0007669"/>
    <property type="project" value="TreeGrafter"/>
</dbReference>
<feature type="transmembrane region" description="Helical" evidence="2">
    <location>
        <begin position="249"/>
        <end position="268"/>
    </location>
</feature>
<dbReference type="EMBL" id="WIGO01000110">
    <property type="protein sequence ID" value="KAF6829289.1"/>
    <property type="molecule type" value="Genomic_DNA"/>
</dbReference>
<evidence type="ECO:0000259" key="3">
    <source>
        <dbReference type="Pfam" id="PF13460"/>
    </source>
</evidence>